<organism evidence="1 2">
    <name type="scientific">Ideonella alba</name>
    <dbReference type="NCBI Taxonomy" id="2824118"/>
    <lineage>
        <taxon>Bacteria</taxon>
        <taxon>Pseudomonadati</taxon>
        <taxon>Pseudomonadota</taxon>
        <taxon>Betaproteobacteria</taxon>
        <taxon>Burkholderiales</taxon>
        <taxon>Sphaerotilaceae</taxon>
        <taxon>Ideonella</taxon>
    </lineage>
</organism>
<reference evidence="1 2" key="1">
    <citation type="submission" date="2021-04" db="EMBL/GenBank/DDBJ databases">
        <title>The genome sequence of Ideonella sp. 3Y2.</title>
        <authorList>
            <person name="Liu Y."/>
        </authorList>
    </citation>
    <scope>NUCLEOTIDE SEQUENCE [LARGE SCALE GENOMIC DNA]</scope>
    <source>
        <strain evidence="1 2">3Y2</strain>
    </source>
</reference>
<dbReference type="Pfam" id="PF19795">
    <property type="entry name" value="DUF6279"/>
    <property type="match status" value="1"/>
</dbReference>
<proteinExistence type="predicted"/>
<name>A0A940Y4C1_9BURK</name>
<dbReference type="RefSeq" id="WP_210852311.1">
    <property type="nucleotide sequence ID" value="NZ_JAGQDD010000003.1"/>
</dbReference>
<keyword evidence="2" id="KW-1185">Reference proteome</keyword>
<dbReference type="Proteomes" id="UP000676246">
    <property type="component" value="Unassembled WGS sequence"/>
</dbReference>
<protein>
    <recommendedName>
        <fullName evidence="3">Lipoprotein</fullName>
    </recommendedName>
</protein>
<gene>
    <name evidence="1" type="ORF">KAK03_05870</name>
</gene>
<evidence type="ECO:0000313" key="1">
    <source>
        <dbReference type="EMBL" id="MBQ0930009.1"/>
    </source>
</evidence>
<evidence type="ECO:0008006" key="3">
    <source>
        <dbReference type="Google" id="ProtNLM"/>
    </source>
</evidence>
<comment type="caution">
    <text evidence="1">The sequence shown here is derived from an EMBL/GenBank/DDBJ whole genome shotgun (WGS) entry which is preliminary data.</text>
</comment>
<accession>A0A940Y4C1</accession>
<dbReference type="EMBL" id="JAGQDD010000003">
    <property type="protein sequence ID" value="MBQ0930009.1"/>
    <property type="molecule type" value="Genomic_DNA"/>
</dbReference>
<sequence>MITMSSVIRKPWFSRPADVAGRGWIIATRRALLALSLVALAGCSVVRLAYNQADTLLATWLDRQFDFDRTQSALVRDAATRWLAWQRRAQLPEMAATLAQVRRDWERPLGAADVCRWADRLPGWLDATWQQIRPDALAVARQLGPAQWTHLEAHFARERREQAEEAADQSPAERRQAQIDRLAERYERLLGPLDAAQRTRVGQLVDRLGDGSGWASERERQQQELLATLRQLPALPAADAAVQLDALWARWRTGTPAQRALREQTQQAHCQLLAELQASASPRQREHARRQWATWEADLRALAAD</sequence>
<evidence type="ECO:0000313" key="2">
    <source>
        <dbReference type="Proteomes" id="UP000676246"/>
    </source>
</evidence>
<dbReference type="AlphaFoldDB" id="A0A940Y4C1"/>